<reference evidence="1 2" key="1">
    <citation type="submission" date="2018-11" db="EMBL/GenBank/DDBJ databases">
        <title>Sequencing the genomes of 1000 actinobacteria strains.</title>
        <authorList>
            <person name="Klenk H.-P."/>
        </authorList>
    </citation>
    <scope>NUCLEOTIDE SEQUENCE [LARGE SCALE GENOMIC DNA]</scope>
    <source>
        <strain evidence="1 2">DSM 44254</strain>
    </source>
</reference>
<dbReference type="GO" id="GO:0003824">
    <property type="term" value="F:catalytic activity"/>
    <property type="evidence" value="ECO:0007669"/>
    <property type="project" value="UniProtKB-ARBA"/>
</dbReference>
<gene>
    <name evidence="1" type="ORF">EDD29_4264</name>
</gene>
<dbReference type="AlphaFoldDB" id="A0A3N1CZI7"/>
<dbReference type="Proteomes" id="UP000272400">
    <property type="component" value="Unassembled WGS sequence"/>
</dbReference>
<dbReference type="EMBL" id="RJKE01000001">
    <property type="protein sequence ID" value="ROO86687.1"/>
    <property type="molecule type" value="Genomic_DNA"/>
</dbReference>
<dbReference type="OrthoDB" id="9807606at2"/>
<protein>
    <submittedName>
        <fullName evidence="1">Enoyl-CoA hydratase/carnithine racemase</fullName>
    </submittedName>
</protein>
<sequence length="281" mass="31585">MTTFDPLFRTRLDQYAPHFGEFFKLRFEDGILEVRMHTKDGPLRWGGGPHRQLIPLLQAIDHDEDVEVVIITGTGDTFNAAIDTDEYRGRGMLERWDNWNTGYDLTYRDQVREPMALLGLQVPVIAAINGPVLTHAELALLNDIVICSDTTVFSDGHWDGLGIVPGDGVHTVFRELLGHNRGRYFLYSGQVIDAREALALGLVGEVLPADQVLERAWQIAREWFMTKSRVQRRLARATLIQPWRELFVKEIAFGMAHECLGAAIGPPAPLSGPLREAFGIE</sequence>
<accession>A0A3N1CZI7</accession>
<evidence type="ECO:0000313" key="1">
    <source>
        <dbReference type="EMBL" id="ROO86687.1"/>
    </source>
</evidence>
<comment type="caution">
    <text evidence="1">The sequence shown here is derived from an EMBL/GenBank/DDBJ whole genome shotgun (WGS) entry which is preliminary data.</text>
</comment>
<dbReference type="PANTHER" id="PTHR11941">
    <property type="entry name" value="ENOYL-COA HYDRATASE-RELATED"/>
    <property type="match status" value="1"/>
</dbReference>
<name>A0A3N1CZI7_9ACTN</name>
<dbReference type="SUPFAM" id="SSF52096">
    <property type="entry name" value="ClpP/crotonase"/>
    <property type="match status" value="1"/>
</dbReference>
<organism evidence="1 2">
    <name type="scientific">Actinocorallia herbida</name>
    <dbReference type="NCBI Taxonomy" id="58109"/>
    <lineage>
        <taxon>Bacteria</taxon>
        <taxon>Bacillati</taxon>
        <taxon>Actinomycetota</taxon>
        <taxon>Actinomycetes</taxon>
        <taxon>Streptosporangiales</taxon>
        <taxon>Thermomonosporaceae</taxon>
        <taxon>Actinocorallia</taxon>
    </lineage>
</organism>
<dbReference type="InterPro" id="IPR001753">
    <property type="entry name" value="Enoyl-CoA_hydra/iso"/>
</dbReference>
<evidence type="ECO:0000313" key="2">
    <source>
        <dbReference type="Proteomes" id="UP000272400"/>
    </source>
</evidence>
<dbReference type="CDD" id="cd06558">
    <property type="entry name" value="crotonase-like"/>
    <property type="match status" value="1"/>
</dbReference>
<keyword evidence="2" id="KW-1185">Reference proteome</keyword>
<dbReference type="Pfam" id="PF00378">
    <property type="entry name" value="ECH_1"/>
    <property type="match status" value="1"/>
</dbReference>
<dbReference type="InterPro" id="IPR029045">
    <property type="entry name" value="ClpP/crotonase-like_dom_sf"/>
</dbReference>
<dbReference type="RefSeq" id="WP_123666066.1">
    <property type="nucleotide sequence ID" value="NZ_RJKE01000001.1"/>
</dbReference>
<dbReference type="PANTHER" id="PTHR11941:SF54">
    <property type="entry name" value="ENOYL-COA HYDRATASE, MITOCHONDRIAL"/>
    <property type="match status" value="1"/>
</dbReference>
<dbReference type="Gene3D" id="3.90.226.10">
    <property type="entry name" value="2-enoyl-CoA Hydratase, Chain A, domain 1"/>
    <property type="match status" value="1"/>
</dbReference>
<proteinExistence type="predicted"/>
<dbReference type="GO" id="GO:0006635">
    <property type="term" value="P:fatty acid beta-oxidation"/>
    <property type="evidence" value="ECO:0007669"/>
    <property type="project" value="TreeGrafter"/>
</dbReference>